<reference evidence="2 3" key="1">
    <citation type="submission" date="2019-09" db="EMBL/GenBank/DDBJ databases">
        <title>Draft genome sequence of various Type strains from the CCUG.</title>
        <authorList>
            <person name="Pineiro-Iglesias B."/>
            <person name="Tunovic T."/>
            <person name="Unosson C."/>
            <person name="Inganas E."/>
            <person name="Ohlen M."/>
            <person name="Cardew S."/>
            <person name="Jensie-Markopoulos S."/>
            <person name="Salva-Serra F."/>
            <person name="Jaen-Luchoro D."/>
            <person name="Karlsson R."/>
            <person name="Svensson-Stadler L."/>
            <person name="Chun J."/>
            <person name="Moore E."/>
        </authorList>
    </citation>
    <scope>NUCLEOTIDE SEQUENCE [LARGE SCALE GENOMIC DNA]</scope>
    <source>
        <strain evidence="2 3">CCUG 32756T</strain>
    </source>
</reference>
<dbReference type="AlphaFoldDB" id="A0A5M9QIZ3"/>
<keyword evidence="1" id="KW-0812">Transmembrane</keyword>
<feature type="transmembrane region" description="Helical" evidence="1">
    <location>
        <begin position="466"/>
        <end position="482"/>
    </location>
</feature>
<feature type="transmembrane region" description="Helical" evidence="1">
    <location>
        <begin position="79"/>
        <end position="101"/>
    </location>
</feature>
<dbReference type="Proteomes" id="UP000323707">
    <property type="component" value="Unassembled WGS sequence"/>
</dbReference>
<sequence>MLLHRTISLLQALESSFARFYCARLTFTIACVFLGFLCALFMLASLGFLLHIPITPLHLPLAFAISLIPLFLAKSREILLGGGAAVLGGFSLSLTLSALLYDYSWDGRAYHQIGILYLANGWNPVWQKMADIEPLLPYLSHEIWVEHYLKFSEVVASSIVSALAPIAPSSLDTIELGKALNFIAAFGAFLYSLSVLAKFISPLSAAIISLFASFSPVVGAQIATYYVDGLLSCALLVAFCAIIDREFYRRKLVDSSPNEIKAISQALFARSSILAGALLAMASIKLTGVAYAGFIGLGYLVYLLWFYPFKDSKPIIVLGLITGSLIIACNANPLLTNLANGKHFGYPLLGKEKINIIIGQQPKMFDELNSGTKLLYSLFSRTQNCTAQCTPQLKAPFSHLHDEAPNVDTRIAGFGAYFSGVVLLSALMLVLFRQGFRRKEILGLLLLVAGSFLINPESWWARYVPQMYFLPLLVLGVSYYLCKKPLGSLLRIALLVTITINFTTYAKQFYKHGSHYKQATLARLDSAKTYTQEQTLYIYSNGWEHSFLHKLESAKIPFTRLDSKENPPAPLFVMPYSLGEIYWSIESL</sequence>
<feature type="transmembrane region" description="Helical" evidence="1">
    <location>
        <begin position="267"/>
        <end position="284"/>
    </location>
</feature>
<name>A0A5M9QIZ3_9HELI</name>
<gene>
    <name evidence="2" type="ORF">F4V45_08090</name>
</gene>
<feature type="transmembrane region" description="Helical" evidence="1">
    <location>
        <begin position="229"/>
        <end position="247"/>
    </location>
</feature>
<keyword evidence="1" id="KW-0472">Membrane</keyword>
<feature type="transmembrane region" description="Helical" evidence="1">
    <location>
        <begin position="21"/>
        <end position="44"/>
    </location>
</feature>
<feature type="transmembrane region" description="Helical" evidence="1">
    <location>
        <begin position="411"/>
        <end position="432"/>
    </location>
</feature>
<keyword evidence="1" id="KW-1133">Transmembrane helix</keyword>
<feature type="transmembrane region" description="Helical" evidence="1">
    <location>
        <begin position="441"/>
        <end position="460"/>
    </location>
</feature>
<feature type="transmembrane region" description="Helical" evidence="1">
    <location>
        <begin position="489"/>
        <end position="506"/>
    </location>
</feature>
<dbReference type="EMBL" id="VXKE01000021">
    <property type="protein sequence ID" value="KAA8707816.1"/>
    <property type="molecule type" value="Genomic_DNA"/>
</dbReference>
<proteinExistence type="predicted"/>
<evidence type="ECO:0000256" key="1">
    <source>
        <dbReference type="SAM" id="Phobius"/>
    </source>
</evidence>
<feature type="transmembrane region" description="Helical" evidence="1">
    <location>
        <begin position="315"/>
        <end position="335"/>
    </location>
</feature>
<evidence type="ECO:0000313" key="2">
    <source>
        <dbReference type="EMBL" id="KAA8707816.1"/>
    </source>
</evidence>
<feature type="transmembrane region" description="Helical" evidence="1">
    <location>
        <begin position="50"/>
        <end position="72"/>
    </location>
</feature>
<feature type="transmembrane region" description="Helical" evidence="1">
    <location>
        <begin position="290"/>
        <end position="308"/>
    </location>
</feature>
<comment type="caution">
    <text evidence="2">The sequence shown here is derived from an EMBL/GenBank/DDBJ whole genome shotgun (WGS) entry which is preliminary data.</text>
</comment>
<evidence type="ECO:0000313" key="3">
    <source>
        <dbReference type="Proteomes" id="UP000323707"/>
    </source>
</evidence>
<organism evidence="2 3">
    <name type="scientific">Helicobacter canis</name>
    <dbReference type="NCBI Taxonomy" id="29419"/>
    <lineage>
        <taxon>Bacteria</taxon>
        <taxon>Pseudomonadati</taxon>
        <taxon>Campylobacterota</taxon>
        <taxon>Epsilonproteobacteria</taxon>
        <taxon>Campylobacterales</taxon>
        <taxon>Helicobacteraceae</taxon>
        <taxon>Helicobacter</taxon>
    </lineage>
</organism>
<protein>
    <submittedName>
        <fullName evidence="2">Uncharacterized protein</fullName>
    </submittedName>
</protein>
<accession>A0A5M9QIZ3</accession>
<dbReference type="RefSeq" id="WP_150337823.1">
    <property type="nucleotide sequence ID" value="NZ_JAERIX010000017.1"/>
</dbReference>